<dbReference type="PANTHER" id="PTHR46322">
    <property type="entry name" value="PUROMYCIN-SENSITIVE AMINOPEPTIDASE"/>
    <property type="match status" value="1"/>
</dbReference>
<keyword evidence="3" id="KW-1185">Reference proteome</keyword>
<dbReference type="InterPro" id="IPR037144">
    <property type="entry name" value="Peptidase_M1_pepN_C_sf"/>
</dbReference>
<keyword evidence="2" id="KW-0031">Aminopeptidase</keyword>
<dbReference type="GO" id="GO:0004177">
    <property type="term" value="F:aminopeptidase activity"/>
    <property type="evidence" value="ECO:0007669"/>
    <property type="project" value="UniProtKB-KW"/>
</dbReference>
<evidence type="ECO:0000313" key="2">
    <source>
        <dbReference type="EMBL" id="MBL3579888.1"/>
    </source>
</evidence>
<evidence type="ECO:0000259" key="1">
    <source>
        <dbReference type="Pfam" id="PF17432"/>
    </source>
</evidence>
<name>A0ABS1RJR1_9RHOB</name>
<gene>
    <name evidence="2" type="ORF">JMJ92_17275</name>
</gene>
<dbReference type="Gene3D" id="1.25.50.10">
    <property type="entry name" value="Peptidase M1, alanyl aminopeptidase, C-terminal domain"/>
    <property type="match status" value="1"/>
</dbReference>
<dbReference type="InterPro" id="IPR012779">
    <property type="entry name" value="Peptidase_M1_pepN"/>
</dbReference>
<feature type="domain" description="Peptidase M1 alanyl aminopeptidase C-terminal" evidence="1">
    <location>
        <begin position="1"/>
        <end position="161"/>
    </location>
</feature>
<proteinExistence type="predicted"/>
<comment type="caution">
    <text evidence="2">The sequence shown here is derived from an EMBL/GenBank/DDBJ whole genome shotgun (WGS) entry which is preliminary data.</text>
</comment>
<protein>
    <submittedName>
        <fullName evidence="2">Aminopeptidase N C-terminal domain-containing protein</fullName>
    </submittedName>
</protein>
<dbReference type="InterPro" id="IPR024601">
    <property type="entry name" value="Peptidase_M1_pepN_C"/>
</dbReference>
<dbReference type="RefSeq" id="WP_202299473.1">
    <property type="nucleotide sequence ID" value="NZ_JAESIL010000092.1"/>
</dbReference>
<feature type="non-terminal residue" evidence="2">
    <location>
        <position position="1"/>
    </location>
</feature>
<reference evidence="3" key="1">
    <citation type="submission" date="2021-01" db="EMBL/GenBank/DDBJ databases">
        <title>Draft genomes of Rhodovulum sulfidophilum.</title>
        <authorList>
            <person name="Guzman M.S."/>
        </authorList>
    </citation>
    <scope>NUCLEOTIDE SEQUENCE [LARGE SCALE GENOMIC DNA]</scope>
    <source>
        <strain evidence="3">AB19</strain>
    </source>
</reference>
<dbReference type="EMBL" id="JAESIL010000092">
    <property type="protein sequence ID" value="MBL3579888.1"/>
    <property type="molecule type" value="Genomic_DNA"/>
</dbReference>
<dbReference type="Pfam" id="PF17432">
    <property type="entry name" value="DUF3458_C"/>
    <property type="match status" value="1"/>
</dbReference>
<accession>A0ABS1RJR1</accession>
<evidence type="ECO:0000313" key="3">
    <source>
        <dbReference type="Proteomes" id="UP000635853"/>
    </source>
</evidence>
<dbReference type="Proteomes" id="UP000635853">
    <property type="component" value="Unassembled WGS sequence"/>
</dbReference>
<keyword evidence="2" id="KW-0645">Protease</keyword>
<keyword evidence="2" id="KW-0378">Hydrolase</keyword>
<sequence>ADNMTDEIGALSVLLETGGADEALDRFARRWGHDRLVMDKWFGLQATLAAPERAVAVTRALTEHADFTWKNPNRFRAVIGGFSANAAGFHDASGAGYDLVADWLIRLDAVNPQTAARMSTAFETWARYDEGRREKAQAALERIAAREGLSRDMGEMVGRLLAAGRIAA</sequence>
<organism evidence="2 3">
    <name type="scientific">Rhodovulum visakhapatnamense</name>
    <dbReference type="NCBI Taxonomy" id="364297"/>
    <lineage>
        <taxon>Bacteria</taxon>
        <taxon>Pseudomonadati</taxon>
        <taxon>Pseudomonadota</taxon>
        <taxon>Alphaproteobacteria</taxon>
        <taxon>Rhodobacterales</taxon>
        <taxon>Paracoccaceae</taxon>
        <taxon>Rhodovulum</taxon>
    </lineage>
</organism>
<dbReference type="PANTHER" id="PTHR46322:SF1">
    <property type="entry name" value="PUROMYCIN-SENSITIVE AMINOPEPTIDASE"/>
    <property type="match status" value="1"/>
</dbReference>